<accession>A0A9N7USJ8</accession>
<name>A0A9N7USJ8_PLEPL</name>
<feature type="region of interest" description="Disordered" evidence="1">
    <location>
        <begin position="14"/>
        <end position="63"/>
    </location>
</feature>
<dbReference type="Proteomes" id="UP001153269">
    <property type="component" value="Unassembled WGS sequence"/>
</dbReference>
<reference evidence="2" key="1">
    <citation type="submission" date="2020-03" db="EMBL/GenBank/DDBJ databases">
        <authorList>
            <person name="Weist P."/>
        </authorList>
    </citation>
    <scope>NUCLEOTIDE SEQUENCE</scope>
</reference>
<evidence type="ECO:0000256" key="1">
    <source>
        <dbReference type="SAM" id="MobiDB-lite"/>
    </source>
</evidence>
<protein>
    <submittedName>
        <fullName evidence="2">Uncharacterized protein</fullName>
    </submittedName>
</protein>
<gene>
    <name evidence="2" type="ORF">PLEPLA_LOCUS24317</name>
</gene>
<organism evidence="2 3">
    <name type="scientific">Pleuronectes platessa</name>
    <name type="common">European plaice</name>
    <dbReference type="NCBI Taxonomy" id="8262"/>
    <lineage>
        <taxon>Eukaryota</taxon>
        <taxon>Metazoa</taxon>
        <taxon>Chordata</taxon>
        <taxon>Craniata</taxon>
        <taxon>Vertebrata</taxon>
        <taxon>Euteleostomi</taxon>
        <taxon>Actinopterygii</taxon>
        <taxon>Neopterygii</taxon>
        <taxon>Teleostei</taxon>
        <taxon>Neoteleostei</taxon>
        <taxon>Acanthomorphata</taxon>
        <taxon>Carangaria</taxon>
        <taxon>Pleuronectiformes</taxon>
        <taxon>Pleuronectoidei</taxon>
        <taxon>Pleuronectidae</taxon>
        <taxon>Pleuronectes</taxon>
    </lineage>
</organism>
<sequence length="121" mass="13877">MFREPGVDMLLLRRQAGQDVNQQEEKWSEETKELVSTELGGRMGRRRREEPVESGYSSRSRTSTLYRTLKEASVPEWVIKPGGESVADEPKGSRARWMSPNPEPEKKGRQRMGRGESSPWV</sequence>
<comment type="caution">
    <text evidence="2">The sequence shown here is derived from an EMBL/GenBank/DDBJ whole genome shotgun (WGS) entry which is preliminary data.</text>
</comment>
<feature type="compositionally biased region" description="Basic and acidic residues" evidence="1">
    <location>
        <begin position="23"/>
        <end position="35"/>
    </location>
</feature>
<evidence type="ECO:0000313" key="3">
    <source>
        <dbReference type="Proteomes" id="UP001153269"/>
    </source>
</evidence>
<proteinExistence type="predicted"/>
<dbReference type="AlphaFoldDB" id="A0A9N7USJ8"/>
<keyword evidence="3" id="KW-1185">Reference proteome</keyword>
<dbReference type="EMBL" id="CADEAL010001877">
    <property type="protein sequence ID" value="CAB1436284.1"/>
    <property type="molecule type" value="Genomic_DNA"/>
</dbReference>
<evidence type="ECO:0000313" key="2">
    <source>
        <dbReference type="EMBL" id="CAB1436284.1"/>
    </source>
</evidence>
<feature type="region of interest" description="Disordered" evidence="1">
    <location>
        <begin position="78"/>
        <end position="121"/>
    </location>
</feature>